<organism evidence="1 2">
    <name type="scientific">Mycobacterium phage Phabba</name>
    <dbReference type="NCBI Taxonomy" id="2027899"/>
    <lineage>
        <taxon>Viruses</taxon>
        <taxon>Duplodnaviria</taxon>
        <taxon>Heunggongvirae</taxon>
        <taxon>Uroviricota</taxon>
        <taxon>Caudoviricetes</taxon>
        <taxon>Ceeclamvirinae</taxon>
        <taxon>Myrnavirus</taxon>
        <taxon>Myrnavirus phabba</taxon>
        <taxon>Myranavirus phabba</taxon>
    </lineage>
</organism>
<keyword evidence="2" id="KW-1185">Reference proteome</keyword>
<name>A0A249XSJ1_9CAUD</name>
<protein>
    <submittedName>
        <fullName evidence="1">Uncharacterized protein</fullName>
    </submittedName>
</protein>
<reference evidence="2" key="1">
    <citation type="submission" date="2017-08" db="EMBL/GenBank/DDBJ databases">
        <authorList>
            <person name="de Groot N.N."/>
        </authorList>
    </citation>
    <scope>NUCLEOTIDE SEQUENCE [LARGE SCALE GENOMIC DNA]</scope>
</reference>
<dbReference type="Proteomes" id="UP000226037">
    <property type="component" value="Segment"/>
</dbReference>
<evidence type="ECO:0000313" key="2">
    <source>
        <dbReference type="Proteomes" id="UP000226037"/>
    </source>
</evidence>
<gene>
    <name evidence="1" type="ORF">SEA_PHABBA_119</name>
</gene>
<dbReference type="EMBL" id="MF668280">
    <property type="protein sequence ID" value="ASZ74688.1"/>
    <property type="molecule type" value="Genomic_DNA"/>
</dbReference>
<accession>A0A249XSJ1</accession>
<proteinExistence type="predicted"/>
<evidence type="ECO:0000313" key="1">
    <source>
        <dbReference type="EMBL" id="ASZ74688.1"/>
    </source>
</evidence>
<sequence>MTTPTAQRKSLRQLRDSNGTLFAKNNTPHKITCNTEQVSFELEPAGFDDSIRIVPKECLNVPGFQRLWMKKHVTISDDEEMENEITLLMGGQVEVSSIKPVQVQLEDGTWVEQEATIVRPQGDNSFTVPVDNDPNSRTYGEAKTTRCIVGGEQIFQSERDVAEGVAPLCREHQSESHRVVSTPQADGSWTHQLSVIEAPQRGLS</sequence>